<dbReference type="InterPro" id="IPR004260">
    <property type="entry name" value="Pyr-dimer_DNA_glycosylase"/>
</dbReference>
<organism evidence="1 2">
    <name type="scientific">Thermobifida alba</name>
    <name type="common">Thermomonospora alba</name>
    <dbReference type="NCBI Taxonomy" id="53522"/>
    <lineage>
        <taxon>Bacteria</taxon>
        <taxon>Bacillati</taxon>
        <taxon>Actinomycetota</taxon>
        <taxon>Actinomycetes</taxon>
        <taxon>Streptosporangiales</taxon>
        <taxon>Nocardiopsidaceae</taxon>
        <taxon>Thermobifida</taxon>
    </lineage>
</organism>
<gene>
    <name evidence="1" type="ORF">FOF52_03385</name>
</gene>
<dbReference type="EMBL" id="CP051627">
    <property type="protein sequence ID" value="UPT20126.1"/>
    <property type="molecule type" value="Genomic_DNA"/>
</dbReference>
<dbReference type="Pfam" id="PF03013">
    <property type="entry name" value="Pyr_excise"/>
    <property type="match status" value="1"/>
</dbReference>
<evidence type="ECO:0000313" key="1">
    <source>
        <dbReference type="EMBL" id="UPT20126.1"/>
    </source>
</evidence>
<keyword evidence="2" id="KW-1185">Reference proteome</keyword>
<accession>A0ABY4KXG3</accession>
<dbReference type="NCBIfam" id="NF038085">
    <property type="entry name" value="MSMEG_6728_fam"/>
    <property type="match status" value="1"/>
</dbReference>
<reference evidence="1 2" key="1">
    <citation type="submission" date="2020-04" db="EMBL/GenBank/DDBJ databases">
        <title>Thermobifida alba genome sequencing and assembly.</title>
        <authorList>
            <person name="Luzics S."/>
            <person name="Horvath B."/>
            <person name="Nagy I."/>
            <person name="Toth A."/>
            <person name="Nagy I."/>
            <person name="Kukolya J."/>
        </authorList>
    </citation>
    <scope>NUCLEOTIDE SEQUENCE [LARGE SCALE GENOMIC DNA]</scope>
    <source>
        <strain evidence="1 2">DSM 43795</strain>
    </source>
</reference>
<protein>
    <submittedName>
        <fullName evidence="1">Uncharacterized protein</fullName>
    </submittedName>
</protein>
<sequence length="321" mass="34481">MQTFLPLPTFAACAAVLDDRRLGKQRVETLQILRALVWPAYGWQRHPAVAMWRGFVPALVAYGVAVCAEWRRRGRSDATLPALLEFTGGRVPREGDLFARDLLPPWLGDAALHRSHRSALLRKDPGYYRPLFGDLPDHLPYVWPPPVFPRWPLRRTGHDPLPLDAALELLDWADPPPEQVAAVRRLAAGADAAVHVPDPHGHPAVALLAGLCTPGVTLWLVPGQPPPEPPPHDPAAEADFTRAVGRISRSVARRPGPAETAATLEEAVAEPEFHFRRVPPPGKAAAAPAGTGLVVVSGADLAAPEGAAPVLRLLPAPPAPS</sequence>
<evidence type="ECO:0000313" key="2">
    <source>
        <dbReference type="Proteomes" id="UP000832041"/>
    </source>
</evidence>
<proteinExistence type="predicted"/>
<dbReference type="Proteomes" id="UP000832041">
    <property type="component" value="Chromosome"/>
</dbReference>
<name>A0ABY4KXG3_THEAE</name>
<dbReference type="RefSeq" id="WP_248592375.1">
    <property type="nucleotide sequence ID" value="NZ_BAABEB010000012.1"/>
</dbReference>